<evidence type="ECO:0000313" key="3">
    <source>
        <dbReference type="Proteomes" id="UP001597383"/>
    </source>
</evidence>
<proteinExistence type="predicted"/>
<feature type="transmembrane region" description="Helical" evidence="1">
    <location>
        <begin position="6"/>
        <end position="30"/>
    </location>
</feature>
<evidence type="ECO:0000313" key="2">
    <source>
        <dbReference type="EMBL" id="MFD2046337.1"/>
    </source>
</evidence>
<keyword evidence="1" id="KW-0472">Membrane</keyword>
<dbReference type="Proteomes" id="UP001597383">
    <property type="component" value="Unassembled WGS sequence"/>
</dbReference>
<sequence length="198" mass="22695">MVWIILGLLLLIMIFIIMISKVYITLGYTYQNHAHTIMVKVKMYQFSLYSNEWHVKKQDDIDLLDMIMDWDLSGGTDGLKNRMKNSLQKMKNFGNILKRLLAKTHFHQLHWQTVIGTGNASTTGIITGGIWTIKGSIIALLKELGNVSENPTIIINPNFQMKQLESKIDCIVSIRIGQAIYTVFKSLRKSTMKKEAYI</sequence>
<gene>
    <name evidence="2" type="ORF">ACFSJF_18845</name>
</gene>
<dbReference type="Pfam" id="PF11167">
    <property type="entry name" value="DUF2953"/>
    <property type="match status" value="1"/>
</dbReference>
<comment type="caution">
    <text evidence="2">The sequence shown here is derived from an EMBL/GenBank/DDBJ whole genome shotgun (WGS) entry which is preliminary data.</text>
</comment>
<reference evidence="3" key="1">
    <citation type="journal article" date="2019" name="Int. J. Syst. Evol. Microbiol.">
        <title>The Global Catalogue of Microorganisms (GCM) 10K type strain sequencing project: providing services to taxonomists for standard genome sequencing and annotation.</title>
        <authorList>
            <consortium name="The Broad Institute Genomics Platform"/>
            <consortium name="The Broad Institute Genome Sequencing Center for Infectious Disease"/>
            <person name="Wu L."/>
            <person name="Ma J."/>
        </authorList>
    </citation>
    <scope>NUCLEOTIDE SEQUENCE [LARGE SCALE GENOMIC DNA]</scope>
    <source>
        <strain evidence="3">R28</strain>
    </source>
</reference>
<keyword evidence="1" id="KW-0812">Transmembrane</keyword>
<accession>A0ABW4W3J3</accession>
<keyword evidence="3" id="KW-1185">Reference proteome</keyword>
<evidence type="ECO:0000256" key="1">
    <source>
        <dbReference type="SAM" id="Phobius"/>
    </source>
</evidence>
<name>A0ABW4W3J3_9BACI</name>
<protein>
    <submittedName>
        <fullName evidence="2">DUF2953 domain-containing protein</fullName>
    </submittedName>
</protein>
<dbReference type="EMBL" id="JBHUHQ010000021">
    <property type="protein sequence ID" value="MFD2046337.1"/>
    <property type="molecule type" value="Genomic_DNA"/>
</dbReference>
<organism evidence="2 3">
    <name type="scientific">Ornithinibacillus salinisoli</name>
    <dbReference type="NCBI Taxonomy" id="1848459"/>
    <lineage>
        <taxon>Bacteria</taxon>
        <taxon>Bacillati</taxon>
        <taxon>Bacillota</taxon>
        <taxon>Bacilli</taxon>
        <taxon>Bacillales</taxon>
        <taxon>Bacillaceae</taxon>
        <taxon>Ornithinibacillus</taxon>
    </lineage>
</organism>
<keyword evidence="1" id="KW-1133">Transmembrane helix</keyword>
<dbReference type="RefSeq" id="WP_377556709.1">
    <property type="nucleotide sequence ID" value="NZ_JBHUHQ010000021.1"/>
</dbReference>
<dbReference type="InterPro" id="IPR021338">
    <property type="entry name" value="DUF2953"/>
</dbReference>